<feature type="domain" description="Transglycosylase SLT" evidence="2">
    <location>
        <begin position="61"/>
        <end position="351"/>
    </location>
</feature>
<dbReference type="InterPro" id="IPR011970">
    <property type="entry name" value="MltB_2"/>
</dbReference>
<gene>
    <name evidence="3" type="ORF">ACFSGJ_00235</name>
</gene>
<organism evidence="3 4">
    <name type="scientific">Halodurantibacterium flavum</name>
    <dbReference type="NCBI Taxonomy" id="1382802"/>
    <lineage>
        <taxon>Bacteria</taxon>
        <taxon>Pseudomonadati</taxon>
        <taxon>Pseudomonadota</taxon>
        <taxon>Alphaproteobacteria</taxon>
        <taxon>Rhodobacterales</taxon>
        <taxon>Paracoccaceae</taxon>
        <taxon>Halodurantibacterium</taxon>
    </lineage>
</organism>
<dbReference type="InterPro" id="IPR036366">
    <property type="entry name" value="PGBDSf"/>
</dbReference>
<name>A0ABW4RZ88_9RHOB</name>
<dbReference type="InterPro" id="IPR023346">
    <property type="entry name" value="Lysozyme-like_dom_sf"/>
</dbReference>
<dbReference type="NCBIfam" id="TIGR02283">
    <property type="entry name" value="MltB_2"/>
    <property type="match status" value="1"/>
</dbReference>
<feature type="domain" description="Peptidoglycan binding-like" evidence="1">
    <location>
        <begin position="372"/>
        <end position="427"/>
    </location>
</feature>
<dbReference type="InterPro" id="IPR036365">
    <property type="entry name" value="PGBD-like_sf"/>
</dbReference>
<accession>A0ABW4RZ88</accession>
<dbReference type="RefSeq" id="WP_390258426.1">
    <property type="nucleotide sequence ID" value="NZ_JBHUGH010000001.1"/>
</dbReference>
<dbReference type="Gene3D" id="1.10.530.10">
    <property type="match status" value="1"/>
</dbReference>
<keyword evidence="4" id="KW-1185">Reference proteome</keyword>
<dbReference type="Gene3D" id="1.10.8.350">
    <property type="entry name" value="Bacterial muramidase"/>
    <property type="match status" value="1"/>
</dbReference>
<comment type="caution">
    <text evidence="3">The sequence shown here is derived from an EMBL/GenBank/DDBJ whole genome shotgun (WGS) entry which is preliminary data.</text>
</comment>
<reference evidence="4" key="1">
    <citation type="journal article" date="2019" name="Int. J. Syst. Evol. Microbiol.">
        <title>The Global Catalogue of Microorganisms (GCM) 10K type strain sequencing project: providing services to taxonomists for standard genome sequencing and annotation.</title>
        <authorList>
            <consortium name="The Broad Institute Genomics Platform"/>
            <consortium name="The Broad Institute Genome Sequencing Center for Infectious Disease"/>
            <person name="Wu L."/>
            <person name="Ma J."/>
        </authorList>
    </citation>
    <scope>NUCLEOTIDE SEQUENCE [LARGE SCALE GENOMIC DNA]</scope>
    <source>
        <strain evidence="4">CGMCC 4.7242</strain>
    </source>
</reference>
<dbReference type="Gene3D" id="1.10.101.10">
    <property type="entry name" value="PGBD-like superfamily/PGBD"/>
    <property type="match status" value="1"/>
</dbReference>
<dbReference type="PANTHER" id="PTHR30163:SF8">
    <property type="entry name" value="LYTIC MUREIN TRANSGLYCOSYLASE"/>
    <property type="match status" value="1"/>
</dbReference>
<dbReference type="Proteomes" id="UP001597353">
    <property type="component" value="Unassembled WGS sequence"/>
</dbReference>
<evidence type="ECO:0000313" key="3">
    <source>
        <dbReference type="EMBL" id="MFD1910634.1"/>
    </source>
</evidence>
<dbReference type="SUPFAM" id="SSF47090">
    <property type="entry name" value="PGBD-like"/>
    <property type="match status" value="1"/>
</dbReference>
<dbReference type="PANTHER" id="PTHR30163">
    <property type="entry name" value="MEMBRANE-BOUND LYTIC MUREIN TRANSGLYCOSYLASE B"/>
    <property type="match status" value="1"/>
</dbReference>
<proteinExistence type="predicted"/>
<dbReference type="SUPFAM" id="SSF53955">
    <property type="entry name" value="Lysozyme-like"/>
    <property type="match status" value="1"/>
</dbReference>
<evidence type="ECO:0000313" key="4">
    <source>
        <dbReference type="Proteomes" id="UP001597353"/>
    </source>
</evidence>
<sequence>MQDQPFSIPPRRAGALSRRTVGLGLLATALSACAGGVLPGAGSSPRAPEMQFRPAPNPGWDRWVASFRSRAAAQGISTATLDRAFQGAGFLPDVVDRDRNQTEFTRSLEDYLAIAASDERVANGRAELQRHRATLAAIEARYGVEAHVVTAIWGMESSYGTRRGTVPVISALSTLAYDGRRGAFFEQQLVAALRILQSGDIAPERMTGSWAGAMGHTQFIPTSYLQYAVDFTGDGRRDIWSDDPTDALASAAAYLSRSGWRRGEPWGVEVRLPQGFNAGLAGRRSTRSVADWTAQGVRDMDGRPAGDYGPASVIIPQGLAGPAFMTFRNFTVITRYNNAENYVIGVGHLSDRLRGGPPIRGSFPPDAAGMTRADRQELQRRLTAAGFDTQGTDGVIGPNTRSAIRAYQARSGLPQTGEPSRELLARLR</sequence>
<evidence type="ECO:0000259" key="2">
    <source>
        <dbReference type="Pfam" id="PF13406"/>
    </source>
</evidence>
<dbReference type="Pfam" id="PF13406">
    <property type="entry name" value="SLT_2"/>
    <property type="match status" value="1"/>
</dbReference>
<dbReference type="InterPro" id="IPR031304">
    <property type="entry name" value="SLT_2"/>
</dbReference>
<dbReference type="EMBL" id="JBHUGH010000001">
    <property type="protein sequence ID" value="MFD1910634.1"/>
    <property type="molecule type" value="Genomic_DNA"/>
</dbReference>
<protein>
    <submittedName>
        <fullName evidence="3">Lytic murein transglycosylase</fullName>
    </submittedName>
</protein>
<dbReference type="Pfam" id="PF01471">
    <property type="entry name" value="PG_binding_1"/>
    <property type="match status" value="1"/>
</dbReference>
<dbReference type="InterPro" id="IPR002477">
    <property type="entry name" value="Peptidoglycan-bd-like"/>
</dbReference>
<evidence type="ECO:0000259" key="1">
    <source>
        <dbReference type="Pfam" id="PF01471"/>
    </source>
</evidence>
<dbReference type="InterPro" id="IPR043426">
    <property type="entry name" value="MltB-like"/>
</dbReference>